<comment type="caution">
    <text evidence="6">The sequence shown here is derived from an EMBL/GenBank/DDBJ whole genome shotgun (WGS) entry which is preliminary data.</text>
</comment>
<feature type="transmembrane region" description="Helical" evidence="4">
    <location>
        <begin position="12"/>
        <end position="32"/>
    </location>
</feature>
<keyword evidence="2 4" id="KW-1133">Transmembrane helix</keyword>
<feature type="transmembrane region" description="Helical" evidence="4">
    <location>
        <begin position="79"/>
        <end position="102"/>
    </location>
</feature>
<dbReference type="EMBL" id="QUWK01000005">
    <property type="protein sequence ID" value="RFU95189.1"/>
    <property type="molecule type" value="Genomic_DNA"/>
</dbReference>
<dbReference type="InterPro" id="IPR053160">
    <property type="entry name" value="MFS_DHA3_Transporter"/>
</dbReference>
<dbReference type="Gene3D" id="1.20.1250.20">
    <property type="entry name" value="MFS general substrate transporter like domains"/>
    <property type="match status" value="1"/>
</dbReference>
<dbReference type="AlphaFoldDB" id="A0A372MHD4"/>
<proteinExistence type="predicted"/>
<feature type="transmembrane region" description="Helical" evidence="4">
    <location>
        <begin position="255"/>
        <end position="273"/>
    </location>
</feature>
<evidence type="ECO:0000313" key="7">
    <source>
        <dbReference type="Proteomes" id="UP000264002"/>
    </source>
</evidence>
<keyword evidence="3 4" id="KW-0472">Membrane</keyword>
<dbReference type="PANTHER" id="PTHR23530:SF1">
    <property type="entry name" value="PERMEASE, MAJOR FACILITATOR SUPERFAMILY-RELATED"/>
    <property type="match status" value="1"/>
</dbReference>
<dbReference type="PROSITE" id="PS50850">
    <property type="entry name" value="MFS"/>
    <property type="match status" value="1"/>
</dbReference>
<dbReference type="RefSeq" id="WP_117329997.1">
    <property type="nucleotide sequence ID" value="NZ_QUWK01000005.1"/>
</dbReference>
<dbReference type="PANTHER" id="PTHR23530">
    <property type="entry name" value="TRANSPORT PROTEIN-RELATED"/>
    <property type="match status" value="1"/>
</dbReference>
<dbReference type="Pfam" id="PF07690">
    <property type="entry name" value="MFS_1"/>
    <property type="match status" value="1"/>
</dbReference>
<evidence type="ECO:0000256" key="3">
    <source>
        <dbReference type="ARBA" id="ARBA00023136"/>
    </source>
</evidence>
<accession>A0A372MHD4</accession>
<feature type="transmembrane region" description="Helical" evidence="4">
    <location>
        <begin position="221"/>
        <end position="243"/>
    </location>
</feature>
<feature type="transmembrane region" description="Helical" evidence="4">
    <location>
        <begin position="285"/>
        <end position="302"/>
    </location>
</feature>
<feature type="transmembrane region" description="Helical" evidence="4">
    <location>
        <begin position="164"/>
        <end position="183"/>
    </location>
</feature>
<reference evidence="6 7" key="2">
    <citation type="submission" date="2018-09" db="EMBL/GenBank/DDBJ databases">
        <title>Genome of Sphaerochaeta halotolerans strain 4-11.</title>
        <authorList>
            <person name="Nazina T.N."/>
            <person name="Sokolova D.S."/>
        </authorList>
    </citation>
    <scope>NUCLEOTIDE SEQUENCE [LARGE SCALE GENOMIC DNA]</scope>
    <source>
        <strain evidence="6 7">4-11</strain>
    </source>
</reference>
<dbReference type="Proteomes" id="UP000264002">
    <property type="component" value="Unassembled WGS sequence"/>
</dbReference>
<dbReference type="InterPro" id="IPR011701">
    <property type="entry name" value="MFS"/>
</dbReference>
<organism evidence="6 7">
    <name type="scientific">Sphaerochaeta halotolerans</name>
    <dbReference type="NCBI Taxonomy" id="2293840"/>
    <lineage>
        <taxon>Bacteria</taxon>
        <taxon>Pseudomonadati</taxon>
        <taxon>Spirochaetota</taxon>
        <taxon>Spirochaetia</taxon>
        <taxon>Spirochaetales</taxon>
        <taxon>Sphaerochaetaceae</taxon>
        <taxon>Sphaerochaeta</taxon>
    </lineage>
</organism>
<feature type="transmembrane region" description="Helical" evidence="4">
    <location>
        <begin position="308"/>
        <end position="329"/>
    </location>
</feature>
<keyword evidence="7" id="KW-1185">Reference proteome</keyword>
<evidence type="ECO:0000256" key="1">
    <source>
        <dbReference type="ARBA" id="ARBA00022692"/>
    </source>
</evidence>
<dbReference type="GO" id="GO:0022857">
    <property type="term" value="F:transmembrane transporter activity"/>
    <property type="evidence" value="ECO:0007669"/>
    <property type="project" value="InterPro"/>
</dbReference>
<feature type="transmembrane region" description="Helical" evidence="4">
    <location>
        <begin position="341"/>
        <end position="363"/>
    </location>
</feature>
<sequence length="395" mass="44021">MKQRRYRRNIPLSYGFTALMNLSFTHGLWMMYLASKGFSLVQLGALEAVFHITSFLMEVPTGSVADIWGRKVSRLSGRLFSALSLTIMFLAPTFSLQVLGFICSALGYNLESGAGDALLYDSLLLDQEESSYLKVKGLDELLYQACSVVAFLVGGLLATIDYGYAFSLTILTTLLAFLLALFFKEPEIEREPRSGLFSGIMGSLKTQIVSSVKVFRETPHIAFLIVFSESLFAFMISLFFYLQNFWTDQGYLPDVIGIAYAAHALLAAIFSLNAHRIERTINEKGILITCPVFLALCLWGIALTPYTMVFYIILGCMEGLLAPTISTYLNKLIPSKFRATILSFQSMAYSLFMIMIFPLVGLIGSAHSLLLSFTLMAITATLLVFAYIWALVRRR</sequence>
<gene>
    <name evidence="6" type="ORF">DYP60_06070</name>
</gene>
<name>A0A372MHD4_9SPIR</name>
<reference evidence="7" key="1">
    <citation type="submission" date="2018-08" db="EMBL/GenBank/DDBJ databases">
        <authorList>
            <person name="Grouzdev D.S."/>
            <person name="Krutkina M.S."/>
        </authorList>
    </citation>
    <scope>NUCLEOTIDE SEQUENCE [LARGE SCALE GENOMIC DNA]</scope>
    <source>
        <strain evidence="7">4-11</strain>
    </source>
</reference>
<dbReference type="InterPro" id="IPR036259">
    <property type="entry name" value="MFS_trans_sf"/>
</dbReference>
<dbReference type="SUPFAM" id="SSF103473">
    <property type="entry name" value="MFS general substrate transporter"/>
    <property type="match status" value="1"/>
</dbReference>
<protein>
    <submittedName>
        <fullName evidence="6">MFS transporter</fullName>
    </submittedName>
</protein>
<keyword evidence="1 4" id="KW-0812">Transmembrane</keyword>
<feature type="domain" description="Major facilitator superfamily (MFS) profile" evidence="5">
    <location>
        <begin position="1"/>
        <end position="395"/>
    </location>
</feature>
<evidence type="ECO:0000256" key="4">
    <source>
        <dbReference type="SAM" id="Phobius"/>
    </source>
</evidence>
<dbReference type="InterPro" id="IPR020846">
    <property type="entry name" value="MFS_dom"/>
</dbReference>
<evidence type="ECO:0000259" key="5">
    <source>
        <dbReference type="PROSITE" id="PS50850"/>
    </source>
</evidence>
<feature type="transmembrane region" description="Helical" evidence="4">
    <location>
        <begin position="369"/>
        <end position="392"/>
    </location>
</feature>
<evidence type="ECO:0000256" key="2">
    <source>
        <dbReference type="ARBA" id="ARBA00022989"/>
    </source>
</evidence>
<feature type="transmembrane region" description="Helical" evidence="4">
    <location>
        <begin position="141"/>
        <end position="158"/>
    </location>
</feature>
<evidence type="ECO:0000313" key="6">
    <source>
        <dbReference type="EMBL" id="RFU95189.1"/>
    </source>
</evidence>